<dbReference type="Pfam" id="PF14974">
    <property type="entry name" value="P_C10"/>
    <property type="match status" value="1"/>
</dbReference>
<evidence type="ECO:0000313" key="5">
    <source>
        <dbReference type="EMBL" id="KAJ6649081.1"/>
    </source>
</evidence>
<gene>
    <name evidence="5" type="primary">Grcc10</name>
    <name evidence="5" type="ORF">Bhyg_04314</name>
</gene>
<reference evidence="5" key="1">
    <citation type="submission" date="2022-07" db="EMBL/GenBank/DDBJ databases">
        <authorList>
            <person name="Trinca V."/>
            <person name="Uliana J.V.C."/>
            <person name="Torres T.T."/>
            <person name="Ward R.J."/>
            <person name="Monesi N."/>
        </authorList>
    </citation>
    <scope>NUCLEOTIDE SEQUENCE</scope>
    <source>
        <strain evidence="5">HSMRA1968</strain>
        <tissue evidence="5">Whole embryos</tissue>
    </source>
</reference>
<name>A0A9Q0NGH0_9DIPT</name>
<comment type="subcellular location">
    <subcellularLocation>
        <location evidence="1">Cytoplasm</location>
    </subcellularLocation>
</comment>
<sequence length="116" mass="13005">MSYLTNFTVETGRAILVEIIKTVNQPENSKTISLAKASAGKEMIAMMQLVFPLVMKIQTDVIANFGFPGTREGLVQFEQLVREIEREDAEISRLRSQIRAIYLPPIAINPVNDVLI</sequence>
<organism evidence="5 6">
    <name type="scientific">Pseudolycoriella hygida</name>
    <dbReference type="NCBI Taxonomy" id="35572"/>
    <lineage>
        <taxon>Eukaryota</taxon>
        <taxon>Metazoa</taxon>
        <taxon>Ecdysozoa</taxon>
        <taxon>Arthropoda</taxon>
        <taxon>Hexapoda</taxon>
        <taxon>Insecta</taxon>
        <taxon>Pterygota</taxon>
        <taxon>Neoptera</taxon>
        <taxon>Endopterygota</taxon>
        <taxon>Diptera</taxon>
        <taxon>Nematocera</taxon>
        <taxon>Sciaroidea</taxon>
        <taxon>Sciaridae</taxon>
        <taxon>Pseudolycoriella</taxon>
    </lineage>
</organism>
<dbReference type="Proteomes" id="UP001151699">
    <property type="component" value="Chromosome A"/>
</dbReference>
<accession>A0A9Q0NGH0</accession>
<keyword evidence="4" id="KW-0963">Cytoplasm</keyword>
<evidence type="ECO:0000256" key="2">
    <source>
        <dbReference type="ARBA" id="ARBA00007083"/>
    </source>
</evidence>
<protein>
    <recommendedName>
        <fullName evidence="3">Protein C10</fullName>
    </recommendedName>
</protein>
<comment type="similarity">
    <text evidence="2">Belongs to the UPF0456 family.</text>
</comment>
<dbReference type="PANTHER" id="PTHR13463">
    <property type="entry name" value="PROTEIN C10"/>
    <property type="match status" value="1"/>
</dbReference>
<evidence type="ECO:0000256" key="3">
    <source>
        <dbReference type="ARBA" id="ARBA00020502"/>
    </source>
</evidence>
<keyword evidence="6" id="KW-1185">Reference proteome</keyword>
<dbReference type="OrthoDB" id="75738at2759"/>
<dbReference type="AlphaFoldDB" id="A0A9Q0NGH0"/>
<proteinExistence type="inferred from homology"/>
<dbReference type="GO" id="GO:0005737">
    <property type="term" value="C:cytoplasm"/>
    <property type="evidence" value="ECO:0007669"/>
    <property type="project" value="UniProtKB-SubCell"/>
</dbReference>
<evidence type="ECO:0000256" key="1">
    <source>
        <dbReference type="ARBA" id="ARBA00004496"/>
    </source>
</evidence>
<dbReference type="PANTHER" id="PTHR13463:SF3">
    <property type="entry name" value="PROTEIN C10"/>
    <property type="match status" value="1"/>
</dbReference>
<evidence type="ECO:0000313" key="6">
    <source>
        <dbReference type="Proteomes" id="UP001151699"/>
    </source>
</evidence>
<dbReference type="GO" id="GO:0009791">
    <property type="term" value="P:post-embryonic development"/>
    <property type="evidence" value="ECO:0007669"/>
    <property type="project" value="TreeGrafter"/>
</dbReference>
<comment type="caution">
    <text evidence="5">The sequence shown here is derived from an EMBL/GenBank/DDBJ whole genome shotgun (WGS) entry which is preliminary data.</text>
</comment>
<evidence type="ECO:0000256" key="4">
    <source>
        <dbReference type="ARBA" id="ARBA00022490"/>
    </source>
</evidence>
<dbReference type="EMBL" id="WJQU01000001">
    <property type="protein sequence ID" value="KAJ6649081.1"/>
    <property type="molecule type" value="Genomic_DNA"/>
</dbReference>
<dbReference type="InterPro" id="IPR026317">
    <property type="entry name" value="P_C10"/>
</dbReference>